<reference evidence="2" key="1">
    <citation type="submission" date="2017-02" db="UniProtKB">
        <authorList>
            <consortium name="WormBaseParasite"/>
        </authorList>
    </citation>
    <scope>IDENTIFICATION</scope>
</reference>
<protein>
    <submittedName>
        <fullName evidence="2">Tudor domain-containing protein</fullName>
    </submittedName>
</protein>
<accession>A0A0N5AQR1</accession>
<name>A0A0N5AQR1_9BILA</name>
<organism evidence="1 2">
    <name type="scientific">Syphacia muris</name>
    <dbReference type="NCBI Taxonomy" id="451379"/>
    <lineage>
        <taxon>Eukaryota</taxon>
        <taxon>Metazoa</taxon>
        <taxon>Ecdysozoa</taxon>
        <taxon>Nematoda</taxon>
        <taxon>Chromadorea</taxon>
        <taxon>Rhabditida</taxon>
        <taxon>Spirurina</taxon>
        <taxon>Oxyuridomorpha</taxon>
        <taxon>Oxyuroidea</taxon>
        <taxon>Oxyuridae</taxon>
        <taxon>Syphacia</taxon>
    </lineage>
</organism>
<evidence type="ECO:0000313" key="2">
    <source>
        <dbReference type="WBParaSite" id="SMUV_0000703501-mRNA-1"/>
    </source>
</evidence>
<proteinExistence type="predicted"/>
<evidence type="ECO:0000313" key="1">
    <source>
        <dbReference type="Proteomes" id="UP000046393"/>
    </source>
</evidence>
<dbReference type="STRING" id="451379.A0A0N5AQR1"/>
<dbReference type="Proteomes" id="UP000046393">
    <property type="component" value="Unplaced"/>
</dbReference>
<sequence length="229" mass="26224">MIVFDSAKARERRNRGAVMEKIKSDFSKFMNRTSHIFFAFNKTHLKMPWKSLDLNLNIVYGQQKKPLMMHWKSCAASYELFAQILPAQPGAVLCRVNIPCDLIVSLRSLSNRAETVIISIDVDGAYWSANEKHKFLYVKESGLGQTSFVIVPNITGFLPYPPVTVHRCQHKRSNSVFPFFETFYFFVRSGGKQVHVLGLQHSSTGDQKYGSERAKRLKEAKNRLAKLFD</sequence>
<keyword evidence="1" id="KW-1185">Reference proteome</keyword>
<dbReference type="AlphaFoldDB" id="A0A0N5AQR1"/>
<dbReference type="WBParaSite" id="SMUV_0000703501-mRNA-1">
    <property type="protein sequence ID" value="SMUV_0000703501-mRNA-1"/>
    <property type="gene ID" value="SMUV_0000703501"/>
</dbReference>